<organism evidence="3 4">
    <name type="scientific">Candidatus Buchananbacteria bacterium RIFCSPHIGHO2_01_FULL_46_12</name>
    <dbReference type="NCBI Taxonomy" id="1797536"/>
    <lineage>
        <taxon>Bacteria</taxon>
        <taxon>Candidatus Buchananiibacteriota</taxon>
    </lineage>
</organism>
<evidence type="ECO:0000259" key="2">
    <source>
        <dbReference type="Pfam" id="PF03703"/>
    </source>
</evidence>
<protein>
    <recommendedName>
        <fullName evidence="2">YdbS-like PH domain-containing protein</fullName>
    </recommendedName>
</protein>
<feature type="transmembrane region" description="Helical" evidence="1">
    <location>
        <begin position="28"/>
        <end position="51"/>
    </location>
</feature>
<evidence type="ECO:0000313" key="3">
    <source>
        <dbReference type="EMBL" id="OGY47065.1"/>
    </source>
</evidence>
<keyword evidence="1" id="KW-1133">Transmembrane helix</keyword>
<evidence type="ECO:0000256" key="1">
    <source>
        <dbReference type="SAM" id="Phobius"/>
    </source>
</evidence>
<dbReference type="AlphaFoldDB" id="A0A1G1Y413"/>
<proteinExistence type="predicted"/>
<dbReference type="Proteomes" id="UP000178432">
    <property type="component" value="Unassembled WGS sequence"/>
</dbReference>
<dbReference type="Pfam" id="PF03703">
    <property type="entry name" value="bPH_2"/>
    <property type="match status" value="1"/>
</dbReference>
<comment type="caution">
    <text evidence="3">The sequence shown here is derived from an EMBL/GenBank/DDBJ whole genome shotgun (WGS) entry which is preliminary data.</text>
</comment>
<keyword evidence="1" id="KW-0812">Transmembrane</keyword>
<reference evidence="3 4" key="1">
    <citation type="journal article" date="2016" name="Nat. Commun.">
        <title>Thousands of microbial genomes shed light on interconnected biogeochemical processes in an aquifer system.</title>
        <authorList>
            <person name="Anantharaman K."/>
            <person name="Brown C.T."/>
            <person name="Hug L.A."/>
            <person name="Sharon I."/>
            <person name="Castelle C.J."/>
            <person name="Probst A.J."/>
            <person name="Thomas B.C."/>
            <person name="Singh A."/>
            <person name="Wilkins M.J."/>
            <person name="Karaoz U."/>
            <person name="Brodie E.L."/>
            <person name="Williams K.H."/>
            <person name="Hubbard S.S."/>
            <person name="Banfield J.F."/>
        </authorList>
    </citation>
    <scope>NUCLEOTIDE SEQUENCE [LARGE SCALE GENOMIC DNA]</scope>
</reference>
<gene>
    <name evidence="3" type="ORF">A2663_03980</name>
</gene>
<dbReference type="EMBL" id="MHIF01000048">
    <property type="protein sequence ID" value="OGY47065.1"/>
    <property type="molecule type" value="Genomic_DNA"/>
</dbReference>
<dbReference type="InterPro" id="IPR005182">
    <property type="entry name" value="YdbS-like_PH"/>
</dbReference>
<evidence type="ECO:0000313" key="4">
    <source>
        <dbReference type="Proteomes" id="UP000178432"/>
    </source>
</evidence>
<sequence length="212" mass="24375">MPNLACKNLILNDDEQFIQAVRQSKNQLFFALIPPLILILAPFFFLFPLFARGNLGAAIFFASLLLGLVWALRLFIVWYYRVFIITNQRLIDVDQQGVFTRIVSSEPLIKIQDVFYQIKGVWQTFARCGTVRITIAESKTAIEIRNIPQPQKIQQLILQLKADTLREKFDTTSLSAQELVNLVKKIKAGLGEDKFKQILEESDEPEESKEKK</sequence>
<feature type="domain" description="YdbS-like PH" evidence="2">
    <location>
        <begin position="80"/>
        <end position="157"/>
    </location>
</feature>
<accession>A0A1G1Y413</accession>
<name>A0A1G1Y413_9BACT</name>
<keyword evidence="1" id="KW-0472">Membrane</keyword>
<feature type="transmembrane region" description="Helical" evidence="1">
    <location>
        <begin position="57"/>
        <end position="80"/>
    </location>
</feature>